<dbReference type="EMBL" id="KV748261">
    <property type="protein sequence ID" value="OCK87432.1"/>
    <property type="molecule type" value="Genomic_DNA"/>
</dbReference>
<name>A0ACC8EPD1_9PEZI</name>
<proteinExistence type="predicted"/>
<keyword evidence="2" id="KW-1185">Reference proteome</keyword>
<organism evidence="1 2">
    <name type="scientific">Cenococcum geophilum 1.58</name>
    <dbReference type="NCBI Taxonomy" id="794803"/>
    <lineage>
        <taxon>Eukaryota</taxon>
        <taxon>Fungi</taxon>
        <taxon>Dikarya</taxon>
        <taxon>Ascomycota</taxon>
        <taxon>Pezizomycotina</taxon>
        <taxon>Dothideomycetes</taxon>
        <taxon>Pleosporomycetidae</taxon>
        <taxon>Gloniales</taxon>
        <taxon>Gloniaceae</taxon>
        <taxon>Cenococcum</taxon>
    </lineage>
</organism>
<dbReference type="Proteomes" id="UP000250078">
    <property type="component" value="Unassembled WGS sequence"/>
</dbReference>
<gene>
    <name evidence="1" type="ORF">K441DRAFT_682656</name>
</gene>
<evidence type="ECO:0000313" key="2">
    <source>
        <dbReference type="Proteomes" id="UP000250078"/>
    </source>
</evidence>
<accession>A0ACC8EPD1</accession>
<evidence type="ECO:0000313" key="1">
    <source>
        <dbReference type="EMBL" id="OCK87432.1"/>
    </source>
</evidence>
<reference evidence="1 2" key="1">
    <citation type="journal article" date="2016" name="Nat. Commun.">
        <title>Ectomycorrhizal ecology is imprinted in the genome of the dominant symbiotic fungus Cenococcum geophilum.</title>
        <authorList>
            <consortium name="DOE Joint Genome Institute"/>
            <person name="Peter M."/>
            <person name="Kohler A."/>
            <person name="Ohm R.A."/>
            <person name="Kuo A."/>
            <person name="Krutzmann J."/>
            <person name="Morin E."/>
            <person name="Arend M."/>
            <person name="Barry K.W."/>
            <person name="Binder M."/>
            <person name="Choi C."/>
            <person name="Clum A."/>
            <person name="Copeland A."/>
            <person name="Grisel N."/>
            <person name="Haridas S."/>
            <person name="Kipfer T."/>
            <person name="LaButti K."/>
            <person name="Lindquist E."/>
            <person name="Lipzen A."/>
            <person name="Maire R."/>
            <person name="Meier B."/>
            <person name="Mihaltcheva S."/>
            <person name="Molinier V."/>
            <person name="Murat C."/>
            <person name="Poggeler S."/>
            <person name="Quandt C.A."/>
            <person name="Sperisen C."/>
            <person name="Tritt A."/>
            <person name="Tisserant E."/>
            <person name="Crous P.W."/>
            <person name="Henrissat B."/>
            <person name="Nehls U."/>
            <person name="Egli S."/>
            <person name="Spatafora J.W."/>
            <person name="Grigoriev I.V."/>
            <person name="Martin F.M."/>
        </authorList>
    </citation>
    <scope>NUCLEOTIDE SEQUENCE [LARGE SCALE GENOMIC DNA]</scope>
    <source>
        <strain evidence="1 2">1.58</strain>
    </source>
</reference>
<sequence>MCPLFSICNCDHTAPDAPGFYRCELSDRCRPGPRYSRNYARELAERGLAAVPVFAEPHVFRVNVKTKVEVAPDGIHEIQTWHPWQVCTNCLYLRRISACSLRRDSLLIMEPAWRDFCGIGEESEEDLRFGPDSIYGAIPFRELINKDLRDDVS</sequence>
<protein>
    <submittedName>
        <fullName evidence="1">Uncharacterized protein</fullName>
    </submittedName>
</protein>